<feature type="transmembrane region" description="Helical" evidence="1">
    <location>
        <begin position="60"/>
        <end position="77"/>
    </location>
</feature>
<evidence type="ECO:0000313" key="3">
    <source>
        <dbReference type="Proteomes" id="UP001519307"/>
    </source>
</evidence>
<name>A0ABS4KTY5_9CLOT</name>
<comment type="caution">
    <text evidence="2">The sequence shown here is derived from an EMBL/GenBank/DDBJ whole genome shotgun (WGS) entry which is preliminary data.</text>
</comment>
<feature type="transmembrane region" description="Helical" evidence="1">
    <location>
        <begin position="89"/>
        <end position="110"/>
    </location>
</feature>
<gene>
    <name evidence="2" type="ORF">J2Z42_002226</name>
</gene>
<protein>
    <recommendedName>
        <fullName evidence="4">Rod shape-determining protein MreD</fullName>
    </recommendedName>
</protein>
<organism evidence="2 3">
    <name type="scientific">Clostridium algifaecis</name>
    <dbReference type="NCBI Taxonomy" id="1472040"/>
    <lineage>
        <taxon>Bacteria</taxon>
        <taxon>Bacillati</taxon>
        <taxon>Bacillota</taxon>
        <taxon>Clostridia</taxon>
        <taxon>Eubacteriales</taxon>
        <taxon>Clostridiaceae</taxon>
        <taxon>Clostridium</taxon>
    </lineage>
</organism>
<evidence type="ECO:0000256" key="1">
    <source>
        <dbReference type="SAM" id="Phobius"/>
    </source>
</evidence>
<dbReference type="EMBL" id="JAGGLM010000016">
    <property type="protein sequence ID" value="MBP2033523.1"/>
    <property type="molecule type" value="Genomic_DNA"/>
</dbReference>
<keyword evidence="1" id="KW-1133">Transmembrane helix</keyword>
<proteinExistence type="predicted"/>
<keyword evidence="1" id="KW-0812">Transmembrane</keyword>
<feature type="transmembrane region" description="Helical" evidence="1">
    <location>
        <begin position="36"/>
        <end position="54"/>
    </location>
</feature>
<evidence type="ECO:0000313" key="2">
    <source>
        <dbReference type="EMBL" id="MBP2033523.1"/>
    </source>
</evidence>
<reference evidence="2 3" key="1">
    <citation type="submission" date="2021-03" db="EMBL/GenBank/DDBJ databases">
        <title>Genomic Encyclopedia of Type Strains, Phase IV (KMG-IV): sequencing the most valuable type-strain genomes for metagenomic binning, comparative biology and taxonomic classification.</title>
        <authorList>
            <person name="Goeker M."/>
        </authorList>
    </citation>
    <scope>NUCLEOTIDE SEQUENCE [LARGE SCALE GENOMIC DNA]</scope>
    <source>
        <strain evidence="2 3">DSM 28783</strain>
    </source>
</reference>
<feature type="transmembrane region" description="Helical" evidence="1">
    <location>
        <begin position="6"/>
        <end position="27"/>
    </location>
</feature>
<keyword evidence="3" id="KW-1185">Reference proteome</keyword>
<accession>A0ABS4KTY5</accession>
<sequence>MIKISLLDVLLRGIPEAFLFVFASYLFCNKKFDEKYIILSTIIFDIGIYCIRILPIQFGVHIILNTILYVFISVKINKISYMQSIQYCIILQVILSLSETVNLFILNSISTYDSHTLLNSSILKNICFLPSIVMFLLGILICYKFLYKKNNVGSNFLSK</sequence>
<keyword evidence="1" id="KW-0472">Membrane</keyword>
<feature type="transmembrane region" description="Helical" evidence="1">
    <location>
        <begin position="122"/>
        <end position="146"/>
    </location>
</feature>
<dbReference type="RefSeq" id="WP_209702774.1">
    <property type="nucleotide sequence ID" value="NZ_JAGGLM010000016.1"/>
</dbReference>
<dbReference type="Proteomes" id="UP001519307">
    <property type="component" value="Unassembled WGS sequence"/>
</dbReference>
<evidence type="ECO:0008006" key="4">
    <source>
        <dbReference type="Google" id="ProtNLM"/>
    </source>
</evidence>